<gene>
    <name evidence="1" type="ORF">bsdE14_26880</name>
</gene>
<keyword evidence="1" id="KW-0946">Virion</keyword>
<dbReference type="PANTHER" id="PTHR39179">
    <property type="entry name" value="SPORE COAT PROTEIN I"/>
    <property type="match status" value="1"/>
</dbReference>
<dbReference type="RefSeq" id="WP_264850559.1">
    <property type="nucleotide sequence ID" value="NZ_BRXR01000001.1"/>
</dbReference>
<accession>A0ABQ5N7P1</accession>
<proteinExistence type="predicted"/>
<protein>
    <submittedName>
        <fullName evidence="1">Spore coat protein CotS</fullName>
    </submittedName>
</protein>
<sequence>MITLETPDSFIGFLNSKGIIISKGFEETVLYYNIDEAKALEQLYAIGEFHKKTIGYKSIIERNFENRTGKLIEQYKFYLKKSKRLLKALSEKDEVNAFEKLMMDCGDNFIKRAENSLKDLNRCGYIDIIKRSMRRGEICLENTDFNNIRKRDYLEVIDISNCSYNIVEIDAFNFLSKLKKKSIKLDYSYLIKEFCKCEDLDDNSVEFIMTLLNYPYNFMRCCNRYKESKKNWTIEEYIEKMNKAMIKDEEIFR</sequence>
<dbReference type="InterPro" id="IPR047175">
    <property type="entry name" value="CotS-like"/>
</dbReference>
<keyword evidence="1" id="KW-0167">Capsid protein</keyword>
<evidence type="ECO:0000313" key="1">
    <source>
        <dbReference type="EMBL" id="GLC31278.1"/>
    </source>
</evidence>
<comment type="caution">
    <text evidence="1">The sequence shown here is derived from an EMBL/GenBank/DDBJ whole genome shotgun (WGS) entry which is preliminary data.</text>
</comment>
<dbReference type="PANTHER" id="PTHR39179:SF1">
    <property type="entry name" value="SPORE COAT PROTEIN I"/>
    <property type="match status" value="1"/>
</dbReference>
<reference evidence="1 2" key="1">
    <citation type="journal article" date="2024" name="Int. J. Syst. Evol. Microbiol.">
        <title>Clostridium omnivorum sp. nov., isolated from anoxic soil under the treatment of reductive soil disinfestation.</title>
        <authorList>
            <person name="Ueki A."/>
            <person name="Tonouchi A."/>
            <person name="Kaku N."/>
            <person name="Honma S."/>
            <person name="Ueki K."/>
        </authorList>
    </citation>
    <scope>NUCLEOTIDE SEQUENCE [LARGE SCALE GENOMIC DNA]</scope>
    <source>
        <strain evidence="1 2">E14</strain>
    </source>
</reference>
<dbReference type="Proteomes" id="UP001208567">
    <property type="component" value="Unassembled WGS sequence"/>
</dbReference>
<organism evidence="1 2">
    <name type="scientific">Clostridium omnivorum</name>
    <dbReference type="NCBI Taxonomy" id="1604902"/>
    <lineage>
        <taxon>Bacteria</taxon>
        <taxon>Bacillati</taxon>
        <taxon>Bacillota</taxon>
        <taxon>Clostridia</taxon>
        <taxon>Eubacteriales</taxon>
        <taxon>Clostridiaceae</taxon>
        <taxon>Clostridium</taxon>
    </lineage>
</organism>
<name>A0ABQ5N7P1_9CLOT</name>
<dbReference type="Gene3D" id="3.90.1200.10">
    <property type="match status" value="1"/>
</dbReference>
<evidence type="ECO:0000313" key="2">
    <source>
        <dbReference type="Proteomes" id="UP001208567"/>
    </source>
</evidence>
<dbReference type="EMBL" id="BRXR01000001">
    <property type="protein sequence ID" value="GLC31278.1"/>
    <property type="molecule type" value="Genomic_DNA"/>
</dbReference>
<keyword evidence="2" id="KW-1185">Reference proteome</keyword>